<proteinExistence type="predicted"/>
<comment type="caution">
    <text evidence="1">The sequence shown here is derived from an EMBL/GenBank/DDBJ whole genome shotgun (WGS) entry which is preliminary data.</text>
</comment>
<organism evidence="1 2">
    <name type="scientific">Trifolium medium</name>
    <dbReference type="NCBI Taxonomy" id="97028"/>
    <lineage>
        <taxon>Eukaryota</taxon>
        <taxon>Viridiplantae</taxon>
        <taxon>Streptophyta</taxon>
        <taxon>Embryophyta</taxon>
        <taxon>Tracheophyta</taxon>
        <taxon>Spermatophyta</taxon>
        <taxon>Magnoliopsida</taxon>
        <taxon>eudicotyledons</taxon>
        <taxon>Gunneridae</taxon>
        <taxon>Pentapetalae</taxon>
        <taxon>rosids</taxon>
        <taxon>fabids</taxon>
        <taxon>Fabales</taxon>
        <taxon>Fabaceae</taxon>
        <taxon>Papilionoideae</taxon>
        <taxon>50 kb inversion clade</taxon>
        <taxon>NPAAA clade</taxon>
        <taxon>Hologalegina</taxon>
        <taxon>IRL clade</taxon>
        <taxon>Trifolieae</taxon>
        <taxon>Trifolium</taxon>
    </lineage>
</organism>
<evidence type="ECO:0000313" key="2">
    <source>
        <dbReference type="Proteomes" id="UP000265520"/>
    </source>
</evidence>
<accession>A0A392RSH1</accession>
<keyword evidence="2" id="KW-1185">Reference proteome</keyword>
<dbReference type="Proteomes" id="UP000265520">
    <property type="component" value="Unassembled WGS sequence"/>
</dbReference>
<dbReference type="AlphaFoldDB" id="A0A392RSH1"/>
<name>A0A392RSH1_9FABA</name>
<reference evidence="1 2" key="1">
    <citation type="journal article" date="2018" name="Front. Plant Sci.">
        <title>Red Clover (Trifolium pratense) and Zigzag Clover (T. medium) - A Picture of Genomic Similarities and Differences.</title>
        <authorList>
            <person name="Dluhosova J."/>
            <person name="Istvanek J."/>
            <person name="Nedelnik J."/>
            <person name="Repkova J."/>
        </authorList>
    </citation>
    <scope>NUCLEOTIDE SEQUENCE [LARGE SCALE GENOMIC DNA]</scope>
    <source>
        <strain evidence="2">cv. 10/8</strain>
        <tissue evidence="1">Leaf</tissue>
    </source>
</reference>
<protein>
    <submittedName>
        <fullName evidence="1">Uncharacterized protein</fullName>
    </submittedName>
</protein>
<feature type="non-terminal residue" evidence="1">
    <location>
        <position position="1"/>
    </location>
</feature>
<dbReference type="EMBL" id="LXQA010263096">
    <property type="protein sequence ID" value="MCI39054.1"/>
    <property type="molecule type" value="Genomic_DNA"/>
</dbReference>
<sequence>GHARNWLYLPCESLGFPPRNPWICKIRGGIFGEDNDDAFEKCEVSLKGLEETGASPDVATCIGYEKAQL</sequence>
<evidence type="ECO:0000313" key="1">
    <source>
        <dbReference type="EMBL" id="MCI39054.1"/>
    </source>
</evidence>